<dbReference type="Proteomes" id="UP000623250">
    <property type="component" value="Unassembled WGS sequence"/>
</dbReference>
<dbReference type="EMBL" id="JAEMUK010000007">
    <property type="protein sequence ID" value="MBJ7542528.1"/>
    <property type="molecule type" value="Genomic_DNA"/>
</dbReference>
<evidence type="ECO:0000256" key="2">
    <source>
        <dbReference type="ARBA" id="ARBA00022475"/>
    </source>
</evidence>
<feature type="transmembrane region" description="Helical" evidence="6">
    <location>
        <begin position="414"/>
        <end position="437"/>
    </location>
</feature>
<feature type="transmembrane region" description="Helical" evidence="6">
    <location>
        <begin position="95"/>
        <end position="120"/>
    </location>
</feature>
<dbReference type="AlphaFoldDB" id="A0A8I1GDL0"/>
<feature type="transmembrane region" description="Helical" evidence="6">
    <location>
        <begin position="223"/>
        <end position="240"/>
    </location>
</feature>
<gene>
    <name evidence="7" type="primary">livM</name>
    <name evidence="7" type="ORF">JDN41_03045</name>
</gene>
<dbReference type="GO" id="GO:0015658">
    <property type="term" value="F:branched-chain amino acid transmembrane transporter activity"/>
    <property type="evidence" value="ECO:0007669"/>
    <property type="project" value="InterPro"/>
</dbReference>
<evidence type="ECO:0000256" key="6">
    <source>
        <dbReference type="SAM" id="Phobius"/>
    </source>
</evidence>
<feature type="transmembrane region" description="Helical" evidence="6">
    <location>
        <begin position="245"/>
        <end position="261"/>
    </location>
</feature>
<dbReference type="InterPro" id="IPR043428">
    <property type="entry name" value="LivM-like"/>
</dbReference>
<dbReference type="NCBIfam" id="NF008450">
    <property type="entry name" value="PRK11301.1"/>
    <property type="match status" value="1"/>
</dbReference>
<keyword evidence="8" id="KW-1185">Reference proteome</keyword>
<feature type="transmembrane region" description="Helical" evidence="6">
    <location>
        <begin position="25"/>
        <end position="44"/>
    </location>
</feature>
<keyword evidence="2" id="KW-1003">Cell membrane</keyword>
<organism evidence="7 8">
    <name type="scientific">Rhodomicrobium udaipurense</name>
    <dbReference type="NCBI Taxonomy" id="1202716"/>
    <lineage>
        <taxon>Bacteria</taxon>
        <taxon>Pseudomonadati</taxon>
        <taxon>Pseudomonadota</taxon>
        <taxon>Alphaproteobacteria</taxon>
        <taxon>Hyphomicrobiales</taxon>
        <taxon>Hyphomicrobiaceae</taxon>
        <taxon>Rhodomicrobium</taxon>
    </lineage>
</organism>
<feature type="transmembrane region" description="Helical" evidence="6">
    <location>
        <begin position="364"/>
        <end position="383"/>
    </location>
</feature>
<keyword evidence="5 6" id="KW-0472">Membrane</keyword>
<sequence length="532" mass="57136">MTDTLQPETSPVTRTLPRGHITADVLKDAGITFVIALLLFGSIVGLRTDTVNGVLVLIPQFGKALALATAVAVGRLLLDVFIWRRMTDGRTFASLIPSALPVLKVAGAVGVTFGLALYSIPGFRASLVAGAGSGHPALGAITDLITFACESTFLVIAAMSIVRAARLVIGQTPDEAVGQGILRRFTADFGREFPIALLLIALALPMLTAGPSQRYAIDTATQILIYVMLGWGLNIVVGLAGLLDLGYVAFYAVGAYTYALISTQFGWSFWVCLPLAGFFAALWGITLGFPVLRLRGDYLAIVTMAFGEIIRIVLLNWQSLTGGPNGINRIPKLTFFGLPFERTGDGTFASVFGLKFDPLHRMVFLYYVILALALLTNFITLRLRRLPIGRAWEALREDEIACRSVGINTVTTKLTAFAIGAMFGGFAGSFFAARQGFISPESFTFMESALVLAIVVLGGLGSQLGVVIAAVILIGSAERFRDLEDFRMLIFGLSMVLVMIWRPRGLMSGRTPSAFLNARKNISGSFVKEGRG</sequence>
<comment type="caution">
    <text evidence="7">The sequence shown here is derived from an EMBL/GenBank/DDBJ whole genome shotgun (WGS) entry which is preliminary data.</text>
</comment>
<dbReference type="CDD" id="cd06581">
    <property type="entry name" value="TM_PBP1_LivM_like"/>
    <property type="match status" value="1"/>
</dbReference>
<feature type="transmembrane region" description="Helical" evidence="6">
    <location>
        <begin position="140"/>
        <end position="162"/>
    </location>
</feature>
<feature type="transmembrane region" description="Helical" evidence="6">
    <location>
        <begin position="486"/>
        <end position="503"/>
    </location>
</feature>
<protein>
    <submittedName>
        <fullName evidence="7">High-affinity branched-chain amino acid ABC transporter permease LivM</fullName>
    </submittedName>
</protein>
<feature type="transmembrane region" description="Helical" evidence="6">
    <location>
        <begin position="64"/>
        <end position="83"/>
    </location>
</feature>
<evidence type="ECO:0000313" key="7">
    <source>
        <dbReference type="EMBL" id="MBJ7542528.1"/>
    </source>
</evidence>
<feature type="transmembrane region" description="Helical" evidence="6">
    <location>
        <begin position="449"/>
        <end position="474"/>
    </location>
</feature>
<reference evidence="7 8" key="1">
    <citation type="submission" date="2020-12" db="EMBL/GenBank/DDBJ databases">
        <title>Revised draft genomes of Rhodomicrobium vannielii ATCC 17100 and Rhodomicrobium udaipurense JA643.</title>
        <authorList>
            <person name="Conners E.M."/>
            <person name="Davenport E.J."/>
            <person name="Bose A."/>
        </authorList>
    </citation>
    <scope>NUCLEOTIDE SEQUENCE [LARGE SCALE GENOMIC DNA]</scope>
    <source>
        <strain evidence="7 8">JA643</strain>
    </source>
</reference>
<evidence type="ECO:0000313" key="8">
    <source>
        <dbReference type="Proteomes" id="UP000623250"/>
    </source>
</evidence>
<dbReference type="InterPro" id="IPR001851">
    <property type="entry name" value="ABC_transp_permease"/>
</dbReference>
<proteinExistence type="predicted"/>
<dbReference type="Pfam" id="PF02653">
    <property type="entry name" value="BPD_transp_2"/>
    <property type="match status" value="1"/>
</dbReference>
<evidence type="ECO:0000256" key="4">
    <source>
        <dbReference type="ARBA" id="ARBA00022989"/>
    </source>
</evidence>
<evidence type="ECO:0000256" key="1">
    <source>
        <dbReference type="ARBA" id="ARBA00004651"/>
    </source>
</evidence>
<dbReference type="PANTHER" id="PTHR30482:SF20">
    <property type="entry name" value="HIGH-AFFINITY BRANCHED-CHAIN AMINO ACID TRANSPORT SYSTEM PERMEASE PROTEIN LIVM"/>
    <property type="match status" value="1"/>
</dbReference>
<feature type="transmembrane region" description="Helical" evidence="6">
    <location>
        <begin position="298"/>
        <end position="317"/>
    </location>
</feature>
<feature type="transmembrane region" description="Helical" evidence="6">
    <location>
        <begin position="267"/>
        <end position="291"/>
    </location>
</feature>
<keyword evidence="4 6" id="KW-1133">Transmembrane helix</keyword>
<keyword evidence="3 6" id="KW-0812">Transmembrane</keyword>
<dbReference type="PANTHER" id="PTHR30482">
    <property type="entry name" value="HIGH-AFFINITY BRANCHED-CHAIN AMINO ACID TRANSPORT SYSTEM PERMEASE"/>
    <property type="match status" value="1"/>
</dbReference>
<comment type="subcellular location">
    <subcellularLocation>
        <location evidence="1">Cell membrane</location>
        <topology evidence="1">Multi-pass membrane protein</topology>
    </subcellularLocation>
</comment>
<accession>A0A8I1GDL0</accession>
<evidence type="ECO:0000256" key="3">
    <source>
        <dbReference type="ARBA" id="ARBA00022692"/>
    </source>
</evidence>
<dbReference type="GO" id="GO:0005886">
    <property type="term" value="C:plasma membrane"/>
    <property type="evidence" value="ECO:0007669"/>
    <property type="project" value="UniProtKB-SubCell"/>
</dbReference>
<evidence type="ECO:0000256" key="5">
    <source>
        <dbReference type="ARBA" id="ARBA00023136"/>
    </source>
</evidence>
<name>A0A8I1GDL0_9HYPH</name>
<feature type="transmembrane region" description="Helical" evidence="6">
    <location>
        <begin position="193"/>
        <end position="211"/>
    </location>
</feature>